<gene>
    <name evidence="2" type="ORF">GCM10007350_11440</name>
</gene>
<organism evidence="2 3">
    <name type="scientific">Jeongeupia chitinilytica</name>
    <dbReference type="NCBI Taxonomy" id="1041641"/>
    <lineage>
        <taxon>Bacteria</taxon>
        <taxon>Pseudomonadati</taxon>
        <taxon>Pseudomonadota</taxon>
        <taxon>Betaproteobacteria</taxon>
        <taxon>Neisseriales</taxon>
        <taxon>Chitinibacteraceae</taxon>
        <taxon>Jeongeupia</taxon>
    </lineage>
</organism>
<keyword evidence="3" id="KW-1185">Reference proteome</keyword>
<protein>
    <submittedName>
        <fullName evidence="2">Uncharacterized protein</fullName>
    </submittedName>
</protein>
<feature type="compositionally biased region" description="Basic and acidic residues" evidence="1">
    <location>
        <begin position="16"/>
        <end position="56"/>
    </location>
</feature>
<evidence type="ECO:0000313" key="3">
    <source>
        <dbReference type="Proteomes" id="UP000604737"/>
    </source>
</evidence>
<dbReference type="RefSeq" id="WP_229797451.1">
    <property type="nucleotide sequence ID" value="NZ_BMYO01000003.1"/>
</dbReference>
<feature type="region of interest" description="Disordered" evidence="1">
    <location>
        <begin position="16"/>
        <end position="62"/>
    </location>
</feature>
<comment type="caution">
    <text evidence="2">The sequence shown here is derived from an EMBL/GenBank/DDBJ whole genome shotgun (WGS) entry which is preliminary data.</text>
</comment>
<dbReference type="Proteomes" id="UP000604737">
    <property type="component" value="Unassembled WGS sequence"/>
</dbReference>
<evidence type="ECO:0000256" key="1">
    <source>
        <dbReference type="SAM" id="MobiDB-lite"/>
    </source>
</evidence>
<sequence>MQAECQVEKYERVDVEFDEAKDIDGNPDGDDRRLPAQEQWRSEKPSERFGLERETIAAESWG</sequence>
<reference evidence="3" key="1">
    <citation type="journal article" date="2019" name="Int. J. Syst. Evol. Microbiol.">
        <title>The Global Catalogue of Microorganisms (GCM) 10K type strain sequencing project: providing services to taxonomists for standard genome sequencing and annotation.</title>
        <authorList>
            <consortium name="The Broad Institute Genomics Platform"/>
            <consortium name="The Broad Institute Genome Sequencing Center for Infectious Disease"/>
            <person name="Wu L."/>
            <person name="Ma J."/>
        </authorList>
    </citation>
    <scope>NUCLEOTIDE SEQUENCE [LARGE SCALE GENOMIC DNA]</scope>
    <source>
        <strain evidence="3">KCTC 23701</strain>
    </source>
</reference>
<proteinExistence type="predicted"/>
<accession>A0ABQ3GZ84</accession>
<name>A0ABQ3GZ84_9NEIS</name>
<evidence type="ECO:0000313" key="2">
    <source>
        <dbReference type="EMBL" id="GHD59756.1"/>
    </source>
</evidence>
<dbReference type="EMBL" id="BMYO01000003">
    <property type="protein sequence ID" value="GHD59756.1"/>
    <property type="molecule type" value="Genomic_DNA"/>
</dbReference>